<gene>
    <name evidence="2" type="ORF">BDK51DRAFT_41928</name>
</gene>
<sequence length="289" mass="31341">MFDLSPPTSGSQLFMFLLLPTIGSPTVPNGFDAGVSVRIAGWSRRLTWASVRQRGEDEHTRPSIIFVHFLARRPQDSGDRLSVSMVRETPTRLHDCSCITVEPPLAAEVGVVLGVHWSVGGGRGIWEIGRREKRAEVHPSQSNLVCMEVEGGINSRRATPIAGLSAMGANFSSPTDLSVETTAHQQHHVRGNYALHDEPRSSISVQQLPVPNAHFFLSPHNWIPDRSKRLRCGVAVCMTGCSKQLTYLGVGSSTGWQGEHEHGSTFECSLLPFSGGDVLNCATCAPPVA</sequence>
<evidence type="ECO:0008006" key="4">
    <source>
        <dbReference type="Google" id="ProtNLM"/>
    </source>
</evidence>
<evidence type="ECO:0000313" key="3">
    <source>
        <dbReference type="Proteomes" id="UP000269721"/>
    </source>
</evidence>
<name>A0A4P9WEJ7_9FUNG</name>
<accession>A0A4P9WEJ7</accession>
<feature type="chain" id="PRO_5020484618" description="Secreted protein" evidence="1">
    <location>
        <begin position="26"/>
        <end position="289"/>
    </location>
</feature>
<dbReference type="AlphaFoldDB" id="A0A4P9WEJ7"/>
<keyword evidence="1" id="KW-0732">Signal</keyword>
<keyword evidence="3" id="KW-1185">Reference proteome</keyword>
<protein>
    <recommendedName>
        <fullName evidence="4">Secreted protein</fullName>
    </recommendedName>
</protein>
<evidence type="ECO:0000313" key="2">
    <source>
        <dbReference type="EMBL" id="RKO88816.1"/>
    </source>
</evidence>
<organism evidence="2 3">
    <name type="scientific">Blyttiomyces helicus</name>
    <dbReference type="NCBI Taxonomy" id="388810"/>
    <lineage>
        <taxon>Eukaryota</taxon>
        <taxon>Fungi</taxon>
        <taxon>Fungi incertae sedis</taxon>
        <taxon>Chytridiomycota</taxon>
        <taxon>Chytridiomycota incertae sedis</taxon>
        <taxon>Chytridiomycetes</taxon>
        <taxon>Chytridiomycetes incertae sedis</taxon>
        <taxon>Blyttiomyces</taxon>
    </lineage>
</organism>
<feature type="signal peptide" evidence="1">
    <location>
        <begin position="1"/>
        <end position="25"/>
    </location>
</feature>
<dbReference type="EMBL" id="KZ996460">
    <property type="protein sequence ID" value="RKO88816.1"/>
    <property type="molecule type" value="Genomic_DNA"/>
</dbReference>
<reference evidence="3" key="1">
    <citation type="journal article" date="2018" name="Nat. Microbiol.">
        <title>Leveraging single-cell genomics to expand the fungal tree of life.</title>
        <authorList>
            <person name="Ahrendt S.R."/>
            <person name="Quandt C.A."/>
            <person name="Ciobanu D."/>
            <person name="Clum A."/>
            <person name="Salamov A."/>
            <person name="Andreopoulos B."/>
            <person name="Cheng J.F."/>
            <person name="Woyke T."/>
            <person name="Pelin A."/>
            <person name="Henrissat B."/>
            <person name="Reynolds N.K."/>
            <person name="Benny G.L."/>
            <person name="Smith M.E."/>
            <person name="James T.Y."/>
            <person name="Grigoriev I.V."/>
        </authorList>
    </citation>
    <scope>NUCLEOTIDE SEQUENCE [LARGE SCALE GENOMIC DNA]</scope>
</reference>
<evidence type="ECO:0000256" key="1">
    <source>
        <dbReference type="SAM" id="SignalP"/>
    </source>
</evidence>
<proteinExistence type="predicted"/>
<dbReference type="Proteomes" id="UP000269721">
    <property type="component" value="Unassembled WGS sequence"/>
</dbReference>